<dbReference type="InterPro" id="IPR057335">
    <property type="entry name" value="Beta-barrel_SelB"/>
</dbReference>
<dbReference type="NCBIfam" id="TIGR00231">
    <property type="entry name" value="small_GTP"/>
    <property type="match status" value="1"/>
</dbReference>
<keyword evidence="8" id="KW-1185">Reference proteome</keyword>
<dbReference type="InterPro" id="IPR009000">
    <property type="entry name" value="Transl_B-barrel_sf"/>
</dbReference>
<dbReference type="SUPFAM" id="SSF52540">
    <property type="entry name" value="P-loop containing nucleoside triphosphate hydrolases"/>
    <property type="match status" value="1"/>
</dbReference>
<keyword evidence="5" id="KW-0342">GTP-binding</keyword>
<dbReference type="InterPro" id="IPR015191">
    <property type="entry name" value="SelB_WHD4"/>
</dbReference>
<dbReference type="Gene3D" id="3.40.50.300">
    <property type="entry name" value="P-loop containing nucleotide triphosphate hydrolases"/>
    <property type="match status" value="1"/>
</dbReference>
<evidence type="ECO:0000313" key="7">
    <source>
        <dbReference type="EMBL" id="GAN34198.1"/>
    </source>
</evidence>
<dbReference type="GO" id="GO:0003746">
    <property type="term" value="F:translation elongation factor activity"/>
    <property type="evidence" value="ECO:0007669"/>
    <property type="project" value="UniProtKB-KW"/>
</dbReference>
<gene>
    <name evidence="7" type="ORF">BROSI_A2734</name>
</gene>
<dbReference type="PROSITE" id="PS51722">
    <property type="entry name" value="G_TR_2"/>
    <property type="match status" value="1"/>
</dbReference>
<dbReference type="CDD" id="cd15491">
    <property type="entry name" value="selB_III"/>
    <property type="match status" value="1"/>
</dbReference>
<dbReference type="SUPFAM" id="SSF50447">
    <property type="entry name" value="Translation proteins"/>
    <property type="match status" value="1"/>
</dbReference>
<comment type="subcellular location">
    <subcellularLocation>
        <location evidence="1">Cytoplasm</location>
    </subcellularLocation>
</comment>
<dbReference type="SUPFAM" id="SSF50465">
    <property type="entry name" value="EF-Tu/eEF-1alpha/eIF2-gamma C-terminal domain"/>
    <property type="match status" value="1"/>
</dbReference>
<sequence>MKQSLQQSTTAHHVEHIIIGTAGHIDHGKTSLVKALTGIDADRLPEEKQRGLTIDLGFAYLDLDSDQRISIVDVPGHERFVKNMLAGATSINLVLFVIAADDGVMPQTIEHLEIINLLGIRHGLIALTKKDLVTDEWLTVVREDIKNIVTGTTLEHAPIIPVSVVTGEGIEVCKSAIKELISQIQTRSNTRVFRMPIDRSFTISGYGCVVTGPILGGQVSVVDEIEIVPLKKTLRVRGIEVTGERVDTAFAGQRAAINLSGMKSTEIQRGYELSAPGYLQPVNIADASLRLIQSAKNPLKNRTRIRFHLNTSEVMGRVILLDRDTLKPGEETLCQFLLENPITTEREDRFIIRSYSPAYTIGGGKVLRYNTTRLKRFKEETLKTLRILASGNLSDIVEQIYLGNTVGRGERLFAPAIDDISKQVNIHPSIAENVIAGLIKKGLLLKFVIEGKDVIIHRDVIASLKGQMLNILRVFHKENPLKTGMEETQLKTLVAAGFTPVPKTLKAGIGELRQKPISGDNIHPLLLTAVISVLENEKAIKVTDNKLSLMDFMIEVSAKDKGVADKIEETFCKAGFTPPSMEEVSTKFGTNGKAAISLLVEQKKLVIVESGLCFHATALNKLKEMIRDHITKHGTMSVAQFRDLTKTTRKFAVPLLEYFDAIHFTRRMGDVRILL</sequence>
<dbReference type="Proteomes" id="UP000032309">
    <property type="component" value="Unassembled WGS sequence"/>
</dbReference>
<proteinExistence type="predicted"/>
<dbReference type="Pfam" id="PF00009">
    <property type="entry name" value="GTP_EFTU"/>
    <property type="match status" value="1"/>
</dbReference>
<name>A0ABQ0JZV7_9BACT</name>
<dbReference type="InterPro" id="IPR009001">
    <property type="entry name" value="Transl_elong_EF1A/Init_IF2_C"/>
</dbReference>
<evidence type="ECO:0000256" key="5">
    <source>
        <dbReference type="ARBA" id="ARBA00023134"/>
    </source>
</evidence>
<dbReference type="InterPro" id="IPR004535">
    <property type="entry name" value="Transl_elong_SelB"/>
</dbReference>
<dbReference type="RefSeq" id="WP_052564248.1">
    <property type="nucleotide sequence ID" value="NZ_BAFN01000001.1"/>
</dbReference>
<dbReference type="Pfam" id="PF25461">
    <property type="entry name" value="Beta-barrel_SelB"/>
    <property type="match status" value="1"/>
</dbReference>
<keyword evidence="3" id="KW-0547">Nucleotide-binding</keyword>
<dbReference type="CDD" id="cd04171">
    <property type="entry name" value="SelB"/>
    <property type="match status" value="1"/>
</dbReference>
<dbReference type="Pfam" id="PF09107">
    <property type="entry name" value="WHD_3rd_SelB"/>
    <property type="match status" value="1"/>
</dbReference>
<evidence type="ECO:0000259" key="6">
    <source>
        <dbReference type="PROSITE" id="PS51722"/>
    </source>
</evidence>
<dbReference type="InterPro" id="IPR027417">
    <property type="entry name" value="P-loop_NTPase"/>
</dbReference>
<reference evidence="8" key="1">
    <citation type="journal article" date="2015" name="Genome Announc.">
        <title>Draft Genome Sequence of an Anaerobic Ammonium-Oxidizing Bacterium, "Candidatus Brocadia sinica".</title>
        <authorList>
            <person name="Oshiki M."/>
            <person name="Shinyako-Hata K."/>
            <person name="Satoh H."/>
            <person name="Okabe S."/>
        </authorList>
    </citation>
    <scope>NUCLEOTIDE SEQUENCE [LARGE SCALE GENOMIC DNA]</scope>
    <source>
        <strain evidence="8">JPN1</strain>
    </source>
</reference>
<evidence type="ECO:0000256" key="1">
    <source>
        <dbReference type="ARBA" id="ARBA00004496"/>
    </source>
</evidence>
<dbReference type="NCBIfam" id="TIGR00475">
    <property type="entry name" value="selB"/>
    <property type="match status" value="1"/>
</dbReference>
<dbReference type="InterPro" id="IPR050055">
    <property type="entry name" value="EF-Tu_GTPase"/>
</dbReference>
<dbReference type="Gene3D" id="1.10.10.10">
    <property type="entry name" value="Winged helix-like DNA-binding domain superfamily/Winged helix DNA-binding domain"/>
    <property type="match status" value="3"/>
</dbReference>
<dbReference type="EMBL" id="BAFN01000001">
    <property type="protein sequence ID" value="GAN34198.1"/>
    <property type="molecule type" value="Genomic_DNA"/>
</dbReference>
<dbReference type="InterPro" id="IPR000795">
    <property type="entry name" value="T_Tr_GTP-bd_dom"/>
</dbReference>
<comment type="caution">
    <text evidence="7">The sequence shown here is derived from an EMBL/GenBank/DDBJ whole genome shotgun (WGS) entry which is preliminary data.</text>
</comment>
<evidence type="ECO:0000313" key="8">
    <source>
        <dbReference type="Proteomes" id="UP000032309"/>
    </source>
</evidence>
<dbReference type="CDD" id="cd03696">
    <property type="entry name" value="SelB_II"/>
    <property type="match status" value="1"/>
</dbReference>
<accession>A0ABQ0JZV7</accession>
<keyword evidence="7" id="KW-0251">Elongation factor</keyword>
<evidence type="ECO:0000256" key="4">
    <source>
        <dbReference type="ARBA" id="ARBA00022917"/>
    </source>
</evidence>
<protein>
    <submittedName>
        <fullName evidence="7">Selenocysteine-specific translation elongation factor</fullName>
    </submittedName>
</protein>
<evidence type="ECO:0000256" key="2">
    <source>
        <dbReference type="ARBA" id="ARBA00022490"/>
    </source>
</evidence>
<keyword evidence="2" id="KW-0963">Cytoplasm</keyword>
<dbReference type="InterPro" id="IPR036390">
    <property type="entry name" value="WH_DNA-bd_sf"/>
</dbReference>
<dbReference type="PANTHER" id="PTHR43721:SF22">
    <property type="entry name" value="ELONGATION FACTOR TU, MITOCHONDRIAL"/>
    <property type="match status" value="1"/>
</dbReference>
<dbReference type="SUPFAM" id="SSF46785">
    <property type="entry name" value="Winged helix' DNA-binding domain"/>
    <property type="match status" value="1"/>
</dbReference>
<keyword evidence="4" id="KW-0648">Protein biosynthesis</keyword>
<feature type="domain" description="Tr-type G" evidence="6">
    <location>
        <begin position="14"/>
        <end position="186"/>
    </location>
</feature>
<dbReference type="InterPro" id="IPR005225">
    <property type="entry name" value="Small_GTP-bd"/>
</dbReference>
<evidence type="ECO:0000256" key="3">
    <source>
        <dbReference type="ARBA" id="ARBA00022741"/>
    </source>
</evidence>
<dbReference type="InterPro" id="IPR036388">
    <property type="entry name" value="WH-like_DNA-bd_sf"/>
</dbReference>
<dbReference type="PANTHER" id="PTHR43721">
    <property type="entry name" value="ELONGATION FACTOR TU-RELATED"/>
    <property type="match status" value="1"/>
</dbReference>
<organism evidence="7 8">
    <name type="scientific">Candidatus Brocadia sinica JPN1</name>
    <dbReference type="NCBI Taxonomy" id="1197129"/>
    <lineage>
        <taxon>Bacteria</taxon>
        <taxon>Pseudomonadati</taxon>
        <taxon>Planctomycetota</taxon>
        <taxon>Candidatus Brocadiia</taxon>
        <taxon>Candidatus Brocadiales</taxon>
        <taxon>Candidatus Brocadiaceae</taxon>
        <taxon>Candidatus Brocadia</taxon>
    </lineage>
</organism>
<dbReference type="Gene3D" id="2.40.30.10">
    <property type="entry name" value="Translation factors"/>
    <property type="match status" value="2"/>
</dbReference>